<protein>
    <recommendedName>
        <fullName evidence="3">DUF4890 domain-containing protein</fullName>
    </recommendedName>
</protein>
<dbReference type="EMBL" id="SJSM01000003">
    <property type="protein sequence ID" value="TCC97850.1"/>
    <property type="molecule type" value="Genomic_DNA"/>
</dbReference>
<dbReference type="AlphaFoldDB" id="A0A4R0NC21"/>
<proteinExistence type="predicted"/>
<name>A0A4R0NC21_9SPHI</name>
<sequence>MKLLSYFTFLFLILTGMVFNSYGQEQKSQKQDASIAVQRQKQERNYYRKSLGVDSLKAVQVAQVQNAYKAALNIIVADTSLNEAAKRTRISALMEVKNQKLRGLLSPAQQEKIIPTTERVPAKPINQL</sequence>
<dbReference type="Proteomes" id="UP000291117">
    <property type="component" value="Unassembled WGS sequence"/>
</dbReference>
<reference evidence="1 2" key="1">
    <citation type="submission" date="2019-02" db="EMBL/GenBank/DDBJ databases">
        <title>Pedobacter sp. RP-3-8 sp. nov., isolated from Arctic soil.</title>
        <authorList>
            <person name="Dahal R.H."/>
        </authorList>
    </citation>
    <scope>NUCLEOTIDE SEQUENCE [LARGE SCALE GENOMIC DNA]</scope>
    <source>
        <strain evidence="1 2">RP-3-8</strain>
    </source>
</reference>
<evidence type="ECO:0000313" key="2">
    <source>
        <dbReference type="Proteomes" id="UP000291117"/>
    </source>
</evidence>
<gene>
    <name evidence="1" type="ORF">EZ444_08035</name>
</gene>
<comment type="caution">
    <text evidence="1">The sequence shown here is derived from an EMBL/GenBank/DDBJ whole genome shotgun (WGS) entry which is preliminary data.</text>
</comment>
<keyword evidence="2" id="KW-1185">Reference proteome</keyword>
<dbReference type="RefSeq" id="WP_131608208.1">
    <property type="nucleotide sequence ID" value="NZ_SJSM01000003.1"/>
</dbReference>
<evidence type="ECO:0008006" key="3">
    <source>
        <dbReference type="Google" id="ProtNLM"/>
    </source>
</evidence>
<organism evidence="1 2">
    <name type="scientific">Pedobacter hiemivivus</name>
    <dbReference type="NCBI Taxonomy" id="2530454"/>
    <lineage>
        <taxon>Bacteria</taxon>
        <taxon>Pseudomonadati</taxon>
        <taxon>Bacteroidota</taxon>
        <taxon>Sphingobacteriia</taxon>
        <taxon>Sphingobacteriales</taxon>
        <taxon>Sphingobacteriaceae</taxon>
        <taxon>Pedobacter</taxon>
    </lineage>
</organism>
<accession>A0A4R0NC21</accession>
<dbReference type="OrthoDB" id="799923at2"/>
<evidence type="ECO:0000313" key="1">
    <source>
        <dbReference type="EMBL" id="TCC97850.1"/>
    </source>
</evidence>